<feature type="compositionally biased region" description="Polar residues" evidence="1">
    <location>
        <begin position="98"/>
        <end position="107"/>
    </location>
</feature>
<evidence type="ECO:0000313" key="2">
    <source>
        <dbReference type="EMBL" id="CAA7059668.1"/>
    </source>
</evidence>
<dbReference type="AlphaFoldDB" id="A0A6D2KZH0"/>
<proteinExistence type="predicted"/>
<comment type="caution">
    <text evidence="2">The sequence shown here is derived from an EMBL/GenBank/DDBJ whole genome shotgun (WGS) entry which is preliminary data.</text>
</comment>
<organism evidence="2 3">
    <name type="scientific">Microthlaspi erraticum</name>
    <dbReference type="NCBI Taxonomy" id="1685480"/>
    <lineage>
        <taxon>Eukaryota</taxon>
        <taxon>Viridiplantae</taxon>
        <taxon>Streptophyta</taxon>
        <taxon>Embryophyta</taxon>
        <taxon>Tracheophyta</taxon>
        <taxon>Spermatophyta</taxon>
        <taxon>Magnoliopsida</taxon>
        <taxon>eudicotyledons</taxon>
        <taxon>Gunneridae</taxon>
        <taxon>Pentapetalae</taxon>
        <taxon>rosids</taxon>
        <taxon>malvids</taxon>
        <taxon>Brassicales</taxon>
        <taxon>Brassicaceae</taxon>
        <taxon>Coluteocarpeae</taxon>
        <taxon>Microthlaspi</taxon>
    </lineage>
</organism>
<sequence length="186" mass="21289">MQDLQDVTIRYINCEDPIESAARRQRVIESDSRGLMEETLTFMLCNSPNLQPTRTGQRNSQVIPLEETVAETHHSGNPERELILGKTKKKHGRPPINPLQSKKNQLNEAGPNATVEQHDREDQHRQEAQTQKNQQLHRSSQPLNQSFLLNPELNCYGLGNPITVHRLKELKRNHAADNFPNGNKEH</sequence>
<accession>A0A6D2KZH0</accession>
<evidence type="ECO:0000256" key="1">
    <source>
        <dbReference type="SAM" id="MobiDB-lite"/>
    </source>
</evidence>
<dbReference type="OrthoDB" id="1114171at2759"/>
<feature type="region of interest" description="Disordered" evidence="1">
    <location>
        <begin position="85"/>
        <end position="139"/>
    </location>
</feature>
<dbReference type="EMBL" id="CACVBM020001790">
    <property type="protein sequence ID" value="CAA7059668.1"/>
    <property type="molecule type" value="Genomic_DNA"/>
</dbReference>
<keyword evidence="3" id="KW-1185">Reference proteome</keyword>
<protein>
    <submittedName>
        <fullName evidence="2">Uncharacterized protein</fullName>
    </submittedName>
</protein>
<dbReference type="Proteomes" id="UP000467841">
    <property type="component" value="Unassembled WGS sequence"/>
</dbReference>
<evidence type="ECO:0000313" key="3">
    <source>
        <dbReference type="Proteomes" id="UP000467841"/>
    </source>
</evidence>
<feature type="compositionally biased region" description="Basic and acidic residues" evidence="1">
    <location>
        <begin position="116"/>
        <end position="127"/>
    </location>
</feature>
<name>A0A6D2KZH0_9BRAS</name>
<reference evidence="2" key="1">
    <citation type="submission" date="2020-01" db="EMBL/GenBank/DDBJ databases">
        <authorList>
            <person name="Mishra B."/>
        </authorList>
    </citation>
    <scope>NUCLEOTIDE SEQUENCE [LARGE SCALE GENOMIC DNA]</scope>
</reference>
<feature type="compositionally biased region" description="Polar residues" evidence="1">
    <location>
        <begin position="128"/>
        <end position="139"/>
    </location>
</feature>
<gene>
    <name evidence="2" type="ORF">MERR_LOCUS46904</name>
</gene>